<dbReference type="RefSeq" id="WP_189002213.1">
    <property type="nucleotide sequence ID" value="NZ_BMOD01000004.1"/>
</dbReference>
<dbReference type="EMBL" id="BMOD01000004">
    <property type="protein sequence ID" value="GGJ31161.1"/>
    <property type="molecule type" value="Genomic_DNA"/>
</dbReference>
<keyword evidence="1" id="KW-0732">Signal</keyword>
<protein>
    <recommendedName>
        <fullName evidence="2">DUF4384 domain-containing protein</fullName>
    </recommendedName>
</protein>
<dbReference type="PANTHER" id="PTHR36194:SF1">
    <property type="entry name" value="S-LAYER-LIKE PROTEIN"/>
    <property type="match status" value="1"/>
</dbReference>
<keyword evidence="4" id="KW-1185">Reference proteome</keyword>
<dbReference type="InterPro" id="IPR025493">
    <property type="entry name" value="DUF4384"/>
</dbReference>
<name>A0ABQ2CZD2_9DEIO</name>
<dbReference type="PANTHER" id="PTHR36194">
    <property type="entry name" value="S-LAYER-LIKE PROTEIN"/>
    <property type="match status" value="1"/>
</dbReference>
<evidence type="ECO:0000256" key="1">
    <source>
        <dbReference type="SAM" id="SignalP"/>
    </source>
</evidence>
<dbReference type="Pfam" id="PF14326">
    <property type="entry name" value="DUF4384"/>
    <property type="match status" value="1"/>
</dbReference>
<feature type="signal peptide" evidence="1">
    <location>
        <begin position="1"/>
        <end position="21"/>
    </location>
</feature>
<feature type="chain" id="PRO_5047320947" description="DUF4384 domain-containing protein" evidence="1">
    <location>
        <begin position="22"/>
        <end position="187"/>
    </location>
</feature>
<organism evidence="3 4">
    <name type="scientific">Deinococcus roseus</name>
    <dbReference type="NCBI Taxonomy" id="392414"/>
    <lineage>
        <taxon>Bacteria</taxon>
        <taxon>Thermotogati</taxon>
        <taxon>Deinococcota</taxon>
        <taxon>Deinococci</taxon>
        <taxon>Deinococcales</taxon>
        <taxon>Deinococcaceae</taxon>
        <taxon>Deinococcus</taxon>
    </lineage>
</organism>
<accession>A0ABQ2CZD2</accession>
<gene>
    <name evidence="3" type="ORF">GCM10008938_16620</name>
</gene>
<evidence type="ECO:0000313" key="4">
    <source>
        <dbReference type="Proteomes" id="UP000632222"/>
    </source>
</evidence>
<dbReference type="Proteomes" id="UP000632222">
    <property type="component" value="Unassembled WGS sequence"/>
</dbReference>
<sequence>MKRHTFVLGALAATALTTALAAPMISPQRIIVNPVPTELKVDVWTDKTGTDPDYRPGDQIKIYTKVTQDAYVYLFNVDPTGHVDLILPNKYAGGANFIKANVTKVFPDANDGFTFDIAAPYGRNKVLALASKTALDLNTLAKFESQQSFADVSATGQKQLAQKLSIIVKPLPQDKWITDTAFYDVVK</sequence>
<evidence type="ECO:0000313" key="3">
    <source>
        <dbReference type="EMBL" id="GGJ31161.1"/>
    </source>
</evidence>
<reference evidence="4" key="1">
    <citation type="journal article" date="2019" name="Int. J. Syst. Evol. Microbiol.">
        <title>The Global Catalogue of Microorganisms (GCM) 10K type strain sequencing project: providing services to taxonomists for standard genome sequencing and annotation.</title>
        <authorList>
            <consortium name="The Broad Institute Genomics Platform"/>
            <consortium name="The Broad Institute Genome Sequencing Center for Infectious Disease"/>
            <person name="Wu L."/>
            <person name="Ma J."/>
        </authorList>
    </citation>
    <scope>NUCLEOTIDE SEQUENCE [LARGE SCALE GENOMIC DNA]</scope>
    <source>
        <strain evidence="4">JCM 14370</strain>
    </source>
</reference>
<feature type="domain" description="DUF4384" evidence="2">
    <location>
        <begin position="54"/>
        <end position="133"/>
    </location>
</feature>
<proteinExistence type="predicted"/>
<comment type="caution">
    <text evidence="3">The sequence shown here is derived from an EMBL/GenBank/DDBJ whole genome shotgun (WGS) entry which is preliminary data.</text>
</comment>
<evidence type="ECO:0000259" key="2">
    <source>
        <dbReference type="Pfam" id="PF14326"/>
    </source>
</evidence>